<feature type="compositionally biased region" description="Basic and acidic residues" evidence="1">
    <location>
        <begin position="71"/>
        <end position="83"/>
    </location>
</feature>
<accession>A0A6J4QLN2</accession>
<evidence type="ECO:0000256" key="1">
    <source>
        <dbReference type="SAM" id="MobiDB-lite"/>
    </source>
</evidence>
<sequence length="83" mass="8967">MLDSNESGVAVAELPMHRVAALLAVIDRTRVPDVPARLIAATAQVDGCPRPQPSFPQRRVADRIGKKRNRANREAPEDAKGDG</sequence>
<evidence type="ECO:0000313" key="2">
    <source>
        <dbReference type="EMBL" id="CAA9447243.1"/>
    </source>
</evidence>
<dbReference type="AlphaFoldDB" id="A0A6J4QLN2"/>
<proteinExistence type="predicted"/>
<organism evidence="2">
    <name type="scientific">uncultured Rubrobacteraceae bacterium</name>
    <dbReference type="NCBI Taxonomy" id="349277"/>
    <lineage>
        <taxon>Bacteria</taxon>
        <taxon>Bacillati</taxon>
        <taxon>Actinomycetota</taxon>
        <taxon>Rubrobacteria</taxon>
        <taxon>Rubrobacterales</taxon>
        <taxon>Rubrobacteraceae</taxon>
        <taxon>environmental samples</taxon>
    </lineage>
</organism>
<protein>
    <submittedName>
        <fullName evidence="2">Uncharacterized protein</fullName>
    </submittedName>
</protein>
<reference evidence="2" key="1">
    <citation type="submission" date="2020-02" db="EMBL/GenBank/DDBJ databases">
        <authorList>
            <person name="Meier V. D."/>
        </authorList>
    </citation>
    <scope>NUCLEOTIDE SEQUENCE</scope>
    <source>
        <strain evidence="2">AVDCRST_MAG37</strain>
    </source>
</reference>
<feature type="region of interest" description="Disordered" evidence="1">
    <location>
        <begin position="45"/>
        <end position="83"/>
    </location>
</feature>
<gene>
    <name evidence="2" type="ORF">AVDCRST_MAG37-1955</name>
</gene>
<name>A0A6J4QLN2_9ACTN</name>
<dbReference type="EMBL" id="CADCVD010000091">
    <property type="protein sequence ID" value="CAA9447243.1"/>
    <property type="molecule type" value="Genomic_DNA"/>
</dbReference>